<organism evidence="1 2">
    <name type="scientific">Portibacter lacus</name>
    <dbReference type="NCBI Taxonomy" id="1099794"/>
    <lineage>
        <taxon>Bacteria</taxon>
        <taxon>Pseudomonadati</taxon>
        <taxon>Bacteroidota</taxon>
        <taxon>Saprospiria</taxon>
        <taxon>Saprospirales</taxon>
        <taxon>Haliscomenobacteraceae</taxon>
        <taxon>Portibacter</taxon>
    </lineage>
</organism>
<name>A0AA37WHF6_9BACT</name>
<dbReference type="AlphaFoldDB" id="A0AA37WHF6"/>
<gene>
    <name evidence="1" type="ORF">GCM10007940_38750</name>
</gene>
<keyword evidence="2" id="KW-1185">Reference proteome</keyword>
<dbReference type="Proteomes" id="UP001156666">
    <property type="component" value="Unassembled WGS sequence"/>
</dbReference>
<sequence length="155" mass="17724">MIPVLLFKTWYTMKQLSSLLILVILITAGMTSCQKENLDVVEAFDLESHTGRYDFNIELETLRDGVKTITEHQSIGYVTRENDHMIKVLFDFAAPKVNCVYEYIVKSDGSFFSTYRGAGERTGKFEETSIVFEETIDLGNGNYKHLDFHGFSTLK</sequence>
<reference evidence="1" key="1">
    <citation type="journal article" date="2014" name="Int. J. Syst. Evol. Microbiol.">
        <title>Complete genome sequence of Corynebacterium casei LMG S-19264T (=DSM 44701T), isolated from a smear-ripened cheese.</title>
        <authorList>
            <consortium name="US DOE Joint Genome Institute (JGI-PGF)"/>
            <person name="Walter F."/>
            <person name="Albersmeier A."/>
            <person name="Kalinowski J."/>
            <person name="Ruckert C."/>
        </authorList>
    </citation>
    <scope>NUCLEOTIDE SEQUENCE</scope>
    <source>
        <strain evidence="1">NBRC 108769</strain>
    </source>
</reference>
<comment type="caution">
    <text evidence="1">The sequence shown here is derived from an EMBL/GenBank/DDBJ whole genome shotgun (WGS) entry which is preliminary data.</text>
</comment>
<evidence type="ECO:0000313" key="1">
    <source>
        <dbReference type="EMBL" id="GLR19259.1"/>
    </source>
</evidence>
<evidence type="ECO:0000313" key="2">
    <source>
        <dbReference type="Proteomes" id="UP001156666"/>
    </source>
</evidence>
<reference evidence="1" key="2">
    <citation type="submission" date="2023-01" db="EMBL/GenBank/DDBJ databases">
        <title>Draft genome sequence of Portibacter lacus strain NBRC 108769.</title>
        <authorList>
            <person name="Sun Q."/>
            <person name="Mori K."/>
        </authorList>
    </citation>
    <scope>NUCLEOTIDE SEQUENCE</scope>
    <source>
        <strain evidence="1">NBRC 108769</strain>
    </source>
</reference>
<protein>
    <submittedName>
        <fullName evidence="1">Uncharacterized protein</fullName>
    </submittedName>
</protein>
<proteinExistence type="predicted"/>
<dbReference type="EMBL" id="BSOH01000027">
    <property type="protein sequence ID" value="GLR19259.1"/>
    <property type="molecule type" value="Genomic_DNA"/>
</dbReference>
<accession>A0AA37WHF6</accession>